<dbReference type="PANTHER" id="PTHR13211">
    <property type="entry name" value="TELOMERASE CAJAL BODY PROTEIN 1"/>
    <property type="match status" value="1"/>
</dbReference>
<evidence type="ECO:0000313" key="3">
    <source>
        <dbReference type="Proteomes" id="UP000485058"/>
    </source>
</evidence>
<reference evidence="2 3" key="1">
    <citation type="submission" date="2020-02" db="EMBL/GenBank/DDBJ databases">
        <title>Draft genome sequence of Haematococcus lacustris strain NIES-144.</title>
        <authorList>
            <person name="Morimoto D."/>
            <person name="Nakagawa S."/>
            <person name="Yoshida T."/>
            <person name="Sawayama S."/>
        </authorList>
    </citation>
    <scope>NUCLEOTIDE SEQUENCE [LARGE SCALE GENOMIC DNA]</scope>
    <source>
        <strain evidence="2 3">NIES-144</strain>
    </source>
</reference>
<dbReference type="InterPro" id="IPR051150">
    <property type="entry name" value="SWT21/TCAB1_mRNA_Telomere"/>
</dbReference>
<dbReference type="InterPro" id="IPR015943">
    <property type="entry name" value="WD40/YVTN_repeat-like_dom_sf"/>
</dbReference>
<proteinExistence type="predicted"/>
<dbReference type="Pfam" id="PF00400">
    <property type="entry name" value="WD40"/>
    <property type="match status" value="3"/>
</dbReference>
<dbReference type="InterPro" id="IPR036322">
    <property type="entry name" value="WD40_repeat_dom_sf"/>
</dbReference>
<dbReference type="EMBL" id="BLLF01000239">
    <property type="protein sequence ID" value="GFH09501.1"/>
    <property type="molecule type" value="Genomic_DNA"/>
</dbReference>
<name>A0A699YJ40_HAELA</name>
<feature type="repeat" description="WD" evidence="1">
    <location>
        <begin position="1"/>
        <end position="23"/>
    </location>
</feature>
<protein>
    <submittedName>
        <fullName evidence="2">Uncharacterized protein</fullName>
    </submittedName>
</protein>
<evidence type="ECO:0000256" key="1">
    <source>
        <dbReference type="PROSITE-ProRule" id="PRU00221"/>
    </source>
</evidence>
<dbReference type="PANTHER" id="PTHR13211:SF0">
    <property type="entry name" value="TELOMERASE CAJAL BODY PROTEIN 1"/>
    <property type="match status" value="1"/>
</dbReference>
<comment type="caution">
    <text evidence="2">The sequence shown here is derived from an EMBL/GenBank/DDBJ whole genome shotgun (WGS) entry which is preliminary data.</text>
</comment>
<dbReference type="SUPFAM" id="SSF50978">
    <property type="entry name" value="WD40 repeat-like"/>
    <property type="match status" value="1"/>
</dbReference>
<organism evidence="2 3">
    <name type="scientific">Haematococcus lacustris</name>
    <name type="common">Green alga</name>
    <name type="synonym">Haematococcus pluvialis</name>
    <dbReference type="NCBI Taxonomy" id="44745"/>
    <lineage>
        <taxon>Eukaryota</taxon>
        <taxon>Viridiplantae</taxon>
        <taxon>Chlorophyta</taxon>
        <taxon>core chlorophytes</taxon>
        <taxon>Chlorophyceae</taxon>
        <taxon>CS clade</taxon>
        <taxon>Chlamydomonadales</taxon>
        <taxon>Haematococcaceae</taxon>
        <taxon>Haematococcus</taxon>
    </lineage>
</organism>
<dbReference type="Proteomes" id="UP000485058">
    <property type="component" value="Unassembled WGS sequence"/>
</dbReference>
<keyword evidence="1" id="KW-0853">WD repeat</keyword>
<dbReference type="AlphaFoldDB" id="A0A699YJ40"/>
<dbReference type="Gene3D" id="2.130.10.10">
    <property type="entry name" value="YVTN repeat-like/Quinoprotein amine dehydrogenase"/>
    <property type="match status" value="1"/>
</dbReference>
<accession>A0A699YJ40</accession>
<evidence type="ECO:0000313" key="2">
    <source>
        <dbReference type="EMBL" id="GFH09501.1"/>
    </source>
</evidence>
<dbReference type="PROSITE" id="PS50082">
    <property type="entry name" value="WD_REPEATS_2"/>
    <property type="match status" value="1"/>
</dbReference>
<dbReference type="InterPro" id="IPR001680">
    <property type="entry name" value="WD40_rpt"/>
</dbReference>
<sequence>MAFAPNGNALAVGTYAGTIGIWDPRLPELQLLLQGHKGGLTQLLYTHDSNFLLSGARQDPHLLCWDLRMAGGLAGGDGPKAALYQLPRDTATTNQRIAFSLEPCGRHVATGGCDGSVRIAMGVILQVFDLQTGSLVDTLPVASDTVNGCAFHPSLPLLAVATGLRTT</sequence>
<keyword evidence="3" id="KW-1185">Reference proteome</keyword>
<gene>
    <name evidence="2" type="ORF">HaLaN_04658</name>
</gene>